<dbReference type="InterPro" id="IPR000189">
    <property type="entry name" value="Transglyc_AS"/>
</dbReference>
<organism evidence="4 5">
    <name type="scientific">Rhodoferax lacus</name>
    <dbReference type="NCBI Taxonomy" id="2184758"/>
    <lineage>
        <taxon>Bacteria</taxon>
        <taxon>Pseudomonadati</taxon>
        <taxon>Pseudomonadota</taxon>
        <taxon>Betaproteobacteria</taxon>
        <taxon>Burkholderiales</taxon>
        <taxon>Comamonadaceae</taxon>
        <taxon>Rhodoferax</taxon>
    </lineage>
</organism>
<dbReference type="CDD" id="cd00254">
    <property type="entry name" value="LT-like"/>
    <property type="match status" value="1"/>
</dbReference>
<keyword evidence="5" id="KW-1185">Reference proteome</keyword>
<evidence type="ECO:0000259" key="3">
    <source>
        <dbReference type="Pfam" id="PF01464"/>
    </source>
</evidence>
<sequence>MSYPACALLLGALIGCQSHAQVYTGLSESGSVVLSSNPDDAATTLLIAAEKVVVQLPLAEPAFSSAVPASYWPFIQEASLAYQLPSELIHAVILVESNYNPRARSAKGAQGLMQLMPATARRFGLADSWDPRQNILAGSKYLRWLMDYFGEDMELTVAAYNAGEGAVMQAGRRIPRFAETEKYVPKVLSIYKRAKRLA</sequence>
<dbReference type="OrthoDB" id="9815002at2"/>
<dbReference type="Proteomes" id="UP000260665">
    <property type="component" value="Unassembled WGS sequence"/>
</dbReference>
<evidence type="ECO:0000313" key="4">
    <source>
        <dbReference type="EMBL" id="RFO98105.1"/>
    </source>
</evidence>
<evidence type="ECO:0000313" key="5">
    <source>
        <dbReference type="Proteomes" id="UP000260665"/>
    </source>
</evidence>
<comment type="caution">
    <text evidence="4">The sequence shown here is derived from an EMBL/GenBank/DDBJ whole genome shotgun (WGS) entry which is preliminary data.</text>
</comment>
<name>A0A3E1RFE8_9BURK</name>
<gene>
    <name evidence="4" type="ORF">DIC66_05130</name>
</gene>
<feature type="chain" id="PRO_5017789974" evidence="2">
    <location>
        <begin position="21"/>
        <end position="198"/>
    </location>
</feature>
<dbReference type="InterPro" id="IPR023346">
    <property type="entry name" value="Lysozyme-like_dom_sf"/>
</dbReference>
<dbReference type="PANTHER" id="PTHR37423:SF2">
    <property type="entry name" value="MEMBRANE-BOUND LYTIC MUREIN TRANSGLYCOSYLASE C"/>
    <property type="match status" value="1"/>
</dbReference>
<dbReference type="PANTHER" id="PTHR37423">
    <property type="entry name" value="SOLUBLE LYTIC MUREIN TRANSGLYCOSYLASE-RELATED"/>
    <property type="match status" value="1"/>
</dbReference>
<protein>
    <submittedName>
        <fullName evidence="4">Lytic transglycosylase</fullName>
    </submittedName>
</protein>
<evidence type="ECO:0000256" key="1">
    <source>
        <dbReference type="ARBA" id="ARBA00007734"/>
    </source>
</evidence>
<comment type="similarity">
    <text evidence="1">Belongs to the transglycosylase Slt family.</text>
</comment>
<dbReference type="PROSITE" id="PS00922">
    <property type="entry name" value="TRANSGLYCOSYLASE"/>
    <property type="match status" value="1"/>
</dbReference>
<evidence type="ECO:0000256" key="2">
    <source>
        <dbReference type="SAM" id="SignalP"/>
    </source>
</evidence>
<dbReference type="RefSeq" id="WP_117174709.1">
    <property type="nucleotide sequence ID" value="NZ_QFZK01000002.1"/>
</dbReference>
<dbReference type="SUPFAM" id="SSF53955">
    <property type="entry name" value="Lysozyme-like"/>
    <property type="match status" value="1"/>
</dbReference>
<reference evidence="4 5" key="1">
    <citation type="submission" date="2018-05" db="EMBL/GenBank/DDBJ databases">
        <title>Rhodoferax soyangensis sp.nov., isolated from an oligotrophic freshwater lake.</title>
        <authorList>
            <person name="Park M."/>
        </authorList>
    </citation>
    <scope>NUCLEOTIDE SEQUENCE [LARGE SCALE GENOMIC DNA]</scope>
    <source>
        <strain evidence="4 5">IMCC26218</strain>
    </source>
</reference>
<dbReference type="InterPro" id="IPR008258">
    <property type="entry name" value="Transglycosylase_SLT_dom_1"/>
</dbReference>
<keyword evidence="2" id="KW-0732">Signal</keyword>
<dbReference type="GO" id="GO:0000270">
    <property type="term" value="P:peptidoglycan metabolic process"/>
    <property type="evidence" value="ECO:0007669"/>
    <property type="project" value="InterPro"/>
</dbReference>
<feature type="domain" description="Transglycosylase SLT" evidence="3">
    <location>
        <begin position="75"/>
        <end position="173"/>
    </location>
</feature>
<dbReference type="AlphaFoldDB" id="A0A3E1RFE8"/>
<dbReference type="GO" id="GO:0008933">
    <property type="term" value="F:peptidoglycan lytic transglycosylase activity"/>
    <property type="evidence" value="ECO:0007669"/>
    <property type="project" value="InterPro"/>
</dbReference>
<dbReference type="Pfam" id="PF01464">
    <property type="entry name" value="SLT"/>
    <property type="match status" value="1"/>
</dbReference>
<dbReference type="EMBL" id="QFZK01000002">
    <property type="protein sequence ID" value="RFO98105.1"/>
    <property type="molecule type" value="Genomic_DNA"/>
</dbReference>
<proteinExistence type="inferred from homology"/>
<accession>A0A3E1RFE8</accession>
<dbReference type="Gene3D" id="1.10.530.10">
    <property type="match status" value="1"/>
</dbReference>
<feature type="signal peptide" evidence="2">
    <location>
        <begin position="1"/>
        <end position="20"/>
    </location>
</feature>
<dbReference type="GO" id="GO:0016020">
    <property type="term" value="C:membrane"/>
    <property type="evidence" value="ECO:0007669"/>
    <property type="project" value="InterPro"/>
</dbReference>